<comment type="function">
    <text evidence="16">Catalyzes the phosphorylation of pantothenate (Pan), the first step in CoA biosynthesis.</text>
</comment>
<proteinExistence type="inferred from homology"/>
<evidence type="ECO:0000256" key="10">
    <source>
        <dbReference type="ARBA" id="ARBA00022777"/>
    </source>
</evidence>
<dbReference type="AlphaFoldDB" id="A0A5C6Q251"/>
<dbReference type="Proteomes" id="UP000321917">
    <property type="component" value="Unassembled WGS sequence"/>
</dbReference>
<feature type="active site" description="Proton acceptor" evidence="16">
    <location>
        <position position="98"/>
    </location>
</feature>
<evidence type="ECO:0000313" key="19">
    <source>
        <dbReference type="Proteomes" id="UP000321525"/>
    </source>
</evidence>
<keyword evidence="19" id="KW-1185">Reference proteome</keyword>
<evidence type="ECO:0000256" key="2">
    <source>
        <dbReference type="ARBA" id="ARBA00001958"/>
    </source>
</evidence>
<gene>
    <name evidence="16" type="primary">coaX</name>
    <name evidence="17" type="ORF">ESZ26_14295</name>
    <name evidence="18" type="ORF">ESZ27_18715</name>
</gene>
<dbReference type="GO" id="GO:0046872">
    <property type="term" value="F:metal ion binding"/>
    <property type="evidence" value="ECO:0007669"/>
    <property type="project" value="UniProtKB-KW"/>
</dbReference>
<keyword evidence="16" id="KW-0479">Metal-binding</keyword>
<dbReference type="EMBL" id="VOLR01000021">
    <property type="protein sequence ID" value="TWX56768.1"/>
    <property type="molecule type" value="Genomic_DNA"/>
</dbReference>
<dbReference type="GO" id="GO:0005524">
    <property type="term" value="F:ATP binding"/>
    <property type="evidence" value="ECO:0007669"/>
    <property type="project" value="UniProtKB-UniRule"/>
</dbReference>
<feature type="binding site" evidence="16">
    <location>
        <position position="89"/>
    </location>
    <ligand>
        <name>substrate</name>
    </ligand>
</feature>
<evidence type="ECO:0000313" key="17">
    <source>
        <dbReference type="EMBL" id="TWX56768.1"/>
    </source>
</evidence>
<feature type="binding site" evidence="16">
    <location>
        <position position="122"/>
    </location>
    <ligand>
        <name>ATP</name>
        <dbReference type="ChEBI" id="CHEBI:30616"/>
    </ligand>
</feature>
<feature type="binding site" evidence="16">
    <location>
        <position position="119"/>
    </location>
    <ligand>
        <name>K(+)</name>
        <dbReference type="ChEBI" id="CHEBI:29103"/>
    </ligand>
</feature>
<dbReference type="UniPathway" id="UPA00241">
    <property type="reaction ID" value="UER00352"/>
</dbReference>
<evidence type="ECO:0000256" key="13">
    <source>
        <dbReference type="ARBA" id="ARBA00022993"/>
    </source>
</evidence>
<comment type="cofactor">
    <cofactor evidence="2">
        <name>K(+)</name>
        <dbReference type="ChEBI" id="CHEBI:29103"/>
    </cofactor>
</comment>
<feature type="binding site" evidence="16">
    <location>
        <position position="174"/>
    </location>
    <ligand>
        <name>substrate</name>
    </ligand>
</feature>
<evidence type="ECO:0000256" key="14">
    <source>
        <dbReference type="ARBA" id="ARBA00038036"/>
    </source>
</evidence>
<dbReference type="OrthoDB" id="9781305at2"/>
<comment type="cofactor">
    <cofactor evidence="16">
        <name>NH4(+)</name>
        <dbReference type="ChEBI" id="CHEBI:28938"/>
    </cofactor>
    <cofactor evidence="16">
        <name>K(+)</name>
        <dbReference type="ChEBI" id="CHEBI:29103"/>
    </cofactor>
    <text evidence="16">A monovalent cation. Ammonium or potassium.</text>
</comment>
<dbReference type="InterPro" id="IPR004619">
    <property type="entry name" value="Type_III_PanK"/>
</dbReference>
<evidence type="ECO:0000256" key="4">
    <source>
        <dbReference type="ARBA" id="ARBA00005225"/>
    </source>
</evidence>
<dbReference type="RefSeq" id="WP_146800144.1">
    <property type="nucleotide sequence ID" value="NZ_VOLP01000020.1"/>
</dbReference>
<evidence type="ECO:0000256" key="3">
    <source>
        <dbReference type="ARBA" id="ARBA00004496"/>
    </source>
</evidence>
<dbReference type="HAMAP" id="MF_01274">
    <property type="entry name" value="Pantothen_kinase_3"/>
    <property type="match status" value="1"/>
</dbReference>
<evidence type="ECO:0000313" key="20">
    <source>
        <dbReference type="Proteomes" id="UP000321917"/>
    </source>
</evidence>
<keyword evidence="8 16" id="KW-0808">Transferase</keyword>
<keyword evidence="11 16" id="KW-0067">ATP-binding</keyword>
<evidence type="ECO:0000256" key="15">
    <source>
        <dbReference type="ARBA" id="ARBA00040883"/>
    </source>
</evidence>
<dbReference type="CDD" id="cd24015">
    <property type="entry name" value="ASKHA_NBD_PanK-III"/>
    <property type="match status" value="1"/>
</dbReference>
<feature type="binding site" evidence="16">
    <location>
        <begin position="96"/>
        <end position="99"/>
    </location>
    <ligand>
        <name>substrate</name>
    </ligand>
</feature>
<evidence type="ECO:0000256" key="12">
    <source>
        <dbReference type="ARBA" id="ARBA00022958"/>
    </source>
</evidence>
<accession>A0A5C6Q251</accession>
<comment type="subunit">
    <text evidence="5 16">Homodimer.</text>
</comment>
<evidence type="ECO:0000256" key="5">
    <source>
        <dbReference type="ARBA" id="ARBA00011738"/>
    </source>
</evidence>
<comment type="catalytic activity">
    <reaction evidence="1 16">
        <text>(R)-pantothenate + ATP = (R)-4'-phosphopantothenate + ADP + H(+)</text>
        <dbReference type="Rhea" id="RHEA:16373"/>
        <dbReference type="ChEBI" id="CHEBI:10986"/>
        <dbReference type="ChEBI" id="CHEBI:15378"/>
        <dbReference type="ChEBI" id="CHEBI:29032"/>
        <dbReference type="ChEBI" id="CHEBI:30616"/>
        <dbReference type="ChEBI" id="CHEBI:456216"/>
        <dbReference type="EC" id="2.7.1.33"/>
    </reaction>
</comment>
<comment type="similarity">
    <text evidence="14 16">Belongs to the type III pantothenate kinase family.</text>
</comment>
<protein>
    <recommendedName>
        <fullName evidence="15 16">Type III pantothenate kinase</fullName>
        <ecNumber evidence="6 16">2.7.1.33</ecNumber>
    </recommendedName>
    <alternativeName>
        <fullName evidence="16">PanK-III</fullName>
    </alternativeName>
    <alternativeName>
        <fullName evidence="16">Pantothenic acid kinase</fullName>
    </alternativeName>
</protein>
<sequence length="238" mass="26248">MRLLVDIGNTRTKYTFEQQGVLSMIQSERNEAINEKWLTSLTESVESIVIASVSEAYIIDVFISYAQQHNIELDIIKSESKRFGVTSSYQQPTTLGIDRWLTLLATNILYPDQNVLIVDAGTATTIDLLNNKGMHLGGWILPGIDILFNSLLSNTSQVLATQEHQGNISFGKSTSDGVNNACWAATLGFIEQGIKQASKEVSLDNVLLTGGNAEKVAALLNTQHRIINELVFIGMQRF</sequence>
<evidence type="ECO:0000256" key="8">
    <source>
        <dbReference type="ARBA" id="ARBA00022679"/>
    </source>
</evidence>
<dbReference type="NCBIfam" id="TIGR00671">
    <property type="entry name" value="baf"/>
    <property type="match status" value="1"/>
</dbReference>
<keyword evidence="7 16" id="KW-0963">Cytoplasm</keyword>
<comment type="caution">
    <text evidence="18">The sequence shown here is derived from an EMBL/GenBank/DDBJ whole genome shotgun (WGS) entry which is preliminary data.</text>
</comment>
<keyword evidence="13 16" id="KW-0173">Coenzyme A biosynthesis</keyword>
<evidence type="ECO:0000256" key="16">
    <source>
        <dbReference type="HAMAP-Rule" id="MF_01274"/>
    </source>
</evidence>
<dbReference type="SUPFAM" id="SSF53067">
    <property type="entry name" value="Actin-like ATPase domain"/>
    <property type="match status" value="2"/>
</dbReference>
<dbReference type="Gene3D" id="3.30.420.40">
    <property type="match status" value="2"/>
</dbReference>
<name>A0A5C6Q251_9GAMM</name>
<dbReference type="Pfam" id="PF03309">
    <property type="entry name" value="Pan_kinase"/>
    <property type="match status" value="1"/>
</dbReference>
<dbReference type="GO" id="GO:0005737">
    <property type="term" value="C:cytoplasm"/>
    <property type="evidence" value="ECO:0007669"/>
    <property type="project" value="UniProtKB-SubCell"/>
</dbReference>
<dbReference type="GO" id="GO:0015937">
    <property type="term" value="P:coenzyme A biosynthetic process"/>
    <property type="evidence" value="ECO:0007669"/>
    <property type="project" value="UniProtKB-UniRule"/>
</dbReference>
<organism evidence="18 20">
    <name type="scientific">Colwellia hornerae</name>
    <dbReference type="NCBI Taxonomy" id="89402"/>
    <lineage>
        <taxon>Bacteria</taxon>
        <taxon>Pseudomonadati</taxon>
        <taxon>Pseudomonadota</taxon>
        <taxon>Gammaproteobacteria</taxon>
        <taxon>Alteromonadales</taxon>
        <taxon>Colwelliaceae</taxon>
        <taxon>Colwellia</taxon>
    </lineage>
</organism>
<comment type="pathway">
    <text evidence="4 16">Cofactor biosynthesis; coenzyme A biosynthesis; CoA from (R)-pantothenate: step 1/5.</text>
</comment>
<evidence type="ECO:0000256" key="6">
    <source>
        <dbReference type="ARBA" id="ARBA00012102"/>
    </source>
</evidence>
<dbReference type="Proteomes" id="UP000321525">
    <property type="component" value="Unassembled WGS sequence"/>
</dbReference>
<keyword evidence="12 16" id="KW-0630">Potassium</keyword>
<feature type="binding site" evidence="16">
    <location>
        <begin position="6"/>
        <end position="13"/>
    </location>
    <ligand>
        <name>ATP</name>
        <dbReference type="ChEBI" id="CHEBI:30616"/>
    </ligand>
</feature>
<evidence type="ECO:0000256" key="1">
    <source>
        <dbReference type="ARBA" id="ARBA00001206"/>
    </source>
</evidence>
<dbReference type="EMBL" id="VOLQ01000075">
    <property type="protein sequence ID" value="TWX62699.1"/>
    <property type="molecule type" value="Genomic_DNA"/>
</dbReference>
<keyword evidence="10 16" id="KW-0418">Kinase</keyword>
<comment type="subcellular location">
    <subcellularLocation>
        <location evidence="3 16">Cytoplasm</location>
    </subcellularLocation>
</comment>
<evidence type="ECO:0000313" key="18">
    <source>
        <dbReference type="EMBL" id="TWX62699.1"/>
    </source>
</evidence>
<keyword evidence="9 16" id="KW-0547">Nucleotide-binding</keyword>
<dbReference type="PANTHER" id="PTHR34265:SF1">
    <property type="entry name" value="TYPE III PANTOTHENATE KINASE"/>
    <property type="match status" value="1"/>
</dbReference>
<evidence type="ECO:0000256" key="11">
    <source>
        <dbReference type="ARBA" id="ARBA00022840"/>
    </source>
</evidence>
<dbReference type="InterPro" id="IPR043129">
    <property type="entry name" value="ATPase_NBD"/>
</dbReference>
<evidence type="ECO:0000256" key="9">
    <source>
        <dbReference type="ARBA" id="ARBA00022741"/>
    </source>
</evidence>
<reference evidence="18 20" key="1">
    <citation type="submission" date="2019-07" db="EMBL/GenBank/DDBJ databases">
        <title>Genomes of sea-ice associated Colwellia species.</title>
        <authorList>
            <person name="Bowman J.P."/>
        </authorList>
    </citation>
    <scope>NUCLEOTIDE SEQUENCE [LARGE SCALE GENOMIC DNA]</scope>
    <source>
        <strain evidence="17 19">ACAM 607</strain>
        <strain evidence="18 20">IC036</strain>
    </source>
</reference>
<dbReference type="EC" id="2.7.1.33" evidence="6 16"/>
<dbReference type="PANTHER" id="PTHR34265">
    <property type="entry name" value="TYPE III PANTOTHENATE KINASE"/>
    <property type="match status" value="1"/>
</dbReference>
<dbReference type="GO" id="GO:0004594">
    <property type="term" value="F:pantothenate kinase activity"/>
    <property type="evidence" value="ECO:0007669"/>
    <property type="project" value="UniProtKB-UniRule"/>
</dbReference>
<evidence type="ECO:0000256" key="7">
    <source>
        <dbReference type="ARBA" id="ARBA00022490"/>
    </source>
</evidence>